<evidence type="ECO:0000313" key="3">
    <source>
        <dbReference type="Proteomes" id="UP000015105"/>
    </source>
</evidence>
<dbReference type="AlphaFoldDB" id="A0A453QJL9"/>
<protein>
    <recommendedName>
        <fullName evidence="4">Neprosin domain-containing protein</fullName>
    </recommendedName>
</protein>
<reference evidence="2" key="3">
    <citation type="journal article" date="2017" name="Nature">
        <title>Genome sequence of the progenitor of the wheat D genome Aegilops tauschii.</title>
        <authorList>
            <person name="Luo M.C."/>
            <person name="Gu Y.Q."/>
            <person name="Puiu D."/>
            <person name="Wang H."/>
            <person name="Twardziok S.O."/>
            <person name="Deal K.R."/>
            <person name="Huo N."/>
            <person name="Zhu T."/>
            <person name="Wang L."/>
            <person name="Wang Y."/>
            <person name="McGuire P.E."/>
            <person name="Liu S."/>
            <person name="Long H."/>
            <person name="Ramasamy R.K."/>
            <person name="Rodriguez J.C."/>
            <person name="Van S.L."/>
            <person name="Yuan L."/>
            <person name="Wang Z."/>
            <person name="Xia Z."/>
            <person name="Xiao L."/>
            <person name="Anderson O.D."/>
            <person name="Ouyang S."/>
            <person name="Liang Y."/>
            <person name="Zimin A.V."/>
            <person name="Pertea G."/>
            <person name="Qi P."/>
            <person name="Bennetzen J.L."/>
            <person name="Dai X."/>
            <person name="Dawson M.W."/>
            <person name="Muller H.G."/>
            <person name="Kugler K."/>
            <person name="Rivarola-Duarte L."/>
            <person name="Spannagl M."/>
            <person name="Mayer K.F.X."/>
            <person name="Lu F.H."/>
            <person name="Bevan M.W."/>
            <person name="Leroy P."/>
            <person name="Li P."/>
            <person name="You F.M."/>
            <person name="Sun Q."/>
            <person name="Liu Z."/>
            <person name="Lyons E."/>
            <person name="Wicker T."/>
            <person name="Salzberg S.L."/>
            <person name="Devos K.M."/>
            <person name="Dvorak J."/>
        </authorList>
    </citation>
    <scope>NUCLEOTIDE SEQUENCE [LARGE SCALE GENOMIC DNA]</scope>
    <source>
        <strain evidence="2">cv. AL8/78</strain>
    </source>
</reference>
<evidence type="ECO:0000256" key="1">
    <source>
        <dbReference type="SAM" id="SignalP"/>
    </source>
</evidence>
<organism evidence="2 3">
    <name type="scientific">Aegilops tauschii subsp. strangulata</name>
    <name type="common">Goatgrass</name>
    <dbReference type="NCBI Taxonomy" id="200361"/>
    <lineage>
        <taxon>Eukaryota</taxon>
        <taxon>Viridiplantae</taxon>
        <taxon>Streptophyta</taxon>
        <taxon>Embryophyta</taxon>
        <taxon>Tracheophyta</taxon>
        <taxon>Spermatophyta</taxon>
        <taxon>Magnoliopsida</taxon>
        <taxon>Liliopsida</taxon>
        <taxon>Poales</taxon>
        <taxon>Poaceae</taxon>
        <taxon>BOP clade</taxon>
        <taxon>Pooideae</taxon>
        <taxon>Triticodae</taxon>
        <taxon>Triticeae</taxon>
        <taxon>Triticinae</taxon>
        <taxon>Aegilops</taxon>
    </lineage>
</organism>
<evidence type="ECO:0008006" key="4">
    <source>
        <dbReference type="Google" id="ProtNLM"/>
    </source>
</evidence>
<sequence length="85" mass="9016">MAMQRFLTALVFCGTPLDAYSTVSTSVMTTGSVSKLVSGGTSKPTAHKVDAEKKHGYSGGPTLRRHAGFQLAFDGLNCFDAVPYE</sequence>
<accession>A0A453QJL9</accession>
<proteinExistence type="predicted"/>
<keyword evidence="1" id="KW-0732">Signal</keyword>
<feature type="chain" id="PRO_5019172945" description="Neprosin domain-containing protein" evidence="1">
    <location>
        <begin position="22"/>
        <end position="85"/>
    </location>
</feature>
<evidence type="ECO:0000313" key="2">
    <source>
        <dbReference type="EnsemblPlants" id="AET7Gv20167900.1"/>
    </source>
</evidence>
<reference evidence="3" key="1">
    <citation type="journal article" date="2014" name="Science">
        <title>Ancient hybridizations among the ancestral genomes of bread wheat.</title>
        <authorList>
            <consortium name="International Wheat Genome Sequencing Consortium,"/>
            <person name="Marcussen T."/>
            <person name="Sandve S.R."/>
            <person name="Heier L."/>
            <person name="Spannagl M."/>
            <person name="Pfeifer M."/>
            <person name="Jakobsen K.S."/>
            <person name="Wulff B.B."/>
            <person name="Steuernagel B."/>
            <person name="Mayer K.F."/>
            <person name="Olsen O.A."/>
        </authorList>
    </citation>
    <scope>NUCLEOTIDE SEQUENCE [LARGE SCALE GENOMIC DNA]</scope>
    <source>
        <strain evidence="3">cv. AL8/78</strain>
    </source>
</reference>
<dbReference type="EnsemblPlants" id="AET7Gv20167900.1">
    <property type="protein sequence ID" value="AET7Gv20167900.1"/>
    <property type="gene ID" value="AET7Gv20167900"/>
</dbReference>
<dbReference type="Gramene" id="AET7Gv20167900.1">
    <property type="protein sequence ID" value="AET7Gv20167900.1"/>
    <property type="gene ID" value="AET7Gv20167900"/>
</dbReference>
<feature type="signal peptide" evidence="1">
    <location>
        <begin position="1"/>
        <end position="21"/>
    </location>
</feature>
<reference evidence="3" key="2">
    <citation type="journal article" date="2017" name="Nat. Plants">
        <title>The Aegilops tauschii genome reveals multiple impacts of transposons.</title>
        <authorList>
            <person name="Zhao G."/>
            <person name="Zou C."/>
            <person name="Li K."/>
            <person name="Wang K."/>
            <person name="Li T."/>
            <person name="Gao L."/>
            <person name="Zhang X."/>
            <person name="Wang H."/>
            <person name="Yang Z."/>
            <person name="Liu X."/>
            <person name="Jiang W."/>
            <person name="Mao L."/>
            <person name="Kong X."/>
            <person name="Jiao Y."/>
            <person name="Jia J."/>
        </authorList>
    </citation>
    <scope>NUCLEOTIDE SEQUENCE [LARGE SCALE GENOMIC DNA]</scope>
    <source>
        <strain evidence="3">cv. AL8/78</strain>
    </source>
</reference>
<reference evidence="2" key="4">
    <citation type="submission" date="2019-03" db="UniProtKB">
        <authorList>
            <consortium name="EnsemblPlants"/>
        </authorList>
    </citation>
    <scope>IDENTIFICATION</scope>
</reference>
<reference evidence="2" key="5">
    <citation type="journal article" date="2021" name="G3 (Bethesda)">
        <title>Aegilops tauschii genome assembly Aet v5.0 features greater sequence contiguity and improved annotation.</title>
        <authorList>
            <person name="Wang L."/>
            <person name="Zhu T."/>
            <person name="Rodriguez J.C."/>
            <person name="Deal K.R."/>
            <person name="Dubcovsky J."/>
            <person name="McGuire P.E."/>
            <person name="Lux T."/>
            <person name="Spannagl M."/>
            <person name="Mayer K.F.X."/>
            <person name="Baldrich P."/>
            <person name="Meyers B.C."/>
            <person name="Huo N."/>
            <person name="Gu Y.Q."/>
            <person name="Zhou H."/>
            <person name="Devos K.M."/>
            <person name="Bennetzen J.L."/>
            <person name="Unver T."/>
            <person name="Budak H."/>
            <person name="Gulick P.J."/>
            <person name="Galiba G."/>
            <person name="Kalapos B."/>
            <person name="Nelson D.R."/>
            <person name="Li P."/>
            <person name="You F.M."/>
            <person name="Luo M.C."/>
            <person name="Dvorak J."/>
        </authorList>
    </citation>
    <scope>NUCLEOTIDE SEQUENCE [LARGE SCALE GENOMIC DNA]</scope>
    <source>
        <strain evidence="2">cv. AL8/78</strain>
    </source>
</reference>
<dbReference type="Proteomes" id="UP000015105">
    <property type="component" value="Chromosome 7D"/>
</dbReference>
<name>A0A453QJL9_AEGTS</name>
<keyword evidence="3" id="KW-1185">Reference proteome</keyword>